<sequence>MSSGKKDISKNTFVLLSESNSPVSNSPRGSSLRTPTPSKVPRLEESTNKNNPKTDKIQTRSARKKTTYGEQIGKNLADKKRKVTDNENKKVDTGSINTQLEKFMESVKRKEKDETENNERPSGENPFIEGLSILESGNDQIKTSVDKPTIMSMFQIIRKDINTNTQLNENIIRKIKETDYNIYRLSESVEEIKIKLDDLFEIQLTNKNIKKTHSKTLYLFSGTIPCLLMEASNEELKDMVYQMRERCFEVDGKDRIENMRLRKFLDDNTIKRKALELIQNEGKFCKFVADILISNSQILKFYFPSQYTRRNKDQLFGQDIVKAFMITAKYLEAGIISEFKQ</sequence>
<organism evidence="2 3">
    <name type="scientific">Strongyloides papillosus</name>
    <name type="common">Intestinal threadworm</name>
    <dbReference type="NCBI Taxonomy" id="174720"/>
    <lineage>
        <taxon>Eukaryota</taxon>
        <taxon>Metazoa</taxon>
        <taxon>Ecdysozoa</taxon>
        <taxon>Nematoda</taxon>
        <taxon>Chromadorea</taxon>
        <taxon>Rhabditida</taxon>
        <taxon>Tylenchina</taxon>
        <taxon>Panagrolaimomorpha</taxon>
        <taxon>Strongyloidoidea</taxon>
        <taxon>Strongyloididae</taxon>
        <taxon>Strongyloides</taxon>
    </lineage>
</organism>
<feature type="region of interest" description="Disordered" evidence="1">
    <location>
        <begin position="1"/>
        <end position="72"/>
    </location>
</feature>
<accession>A0A0N5BD51</accession>
<evidence type="ECO:0000313" key="2">
    <source>
        <dbReference type="Proteomes" id="UP000046392"/>
    </source>
</evidence>
<evidence type="ECO:0000256" key="1">
    <source>
        <dbReference type="SAM" id="MobiDB-lite"/>
    </source>
</evidence>
<dbReference type="AlphaFoldDB" id="A0A0N5BD51"/>
<name>A0A0N5BD51_STREA</name>
<reference evidence="3" key="1">
    <citation type="submission" date="2017-02" db="UniProtKB">
        <authorList>
            <consortium name="WormBaseParasite"/>
        </authorList>
    </citation>
    <scope>IDENTIFICATION</scope>
</reference>
<feature type="compositionally biased region" description="Basic and acidic residues" evidence="1">
    <location>
        <begin position="41"/>
        <end position="58"/>
    </location>
</feature>
<proteinExistence type="predicted"/>
<feature type="compositionally biased region" description="Basic and acidic residues" evidence="1">
    <location>
        <begin position="105"/>
        <end position="122"/>
    </location>
</feature>
<feature type="compositionally biased region" description="Polar residues" evidence="1">
    <location>
        <begin position="10"/>
        <end position="37"/>
    </location>
</feature>
<dbReference type="Proteomes" id="UP000046392">
    <property type="component" value="Unplaced"/>
</dbReference>
<dbReference type="WBParaSite" id="SPAL_0000394100.1">
    <property type="protein sequence ID" value="SPAL_0000394100.1"/>
    <property type="gene ID" value="SPAL_0000394100"/>
</dbReference>
<feature type="region of interest" description="Disordered" evidence="1">
    <location>
        <begin position="105"/>
        <end position="128"/>
    </location>
</feature>
<evidence type="ECO:0000313" key="3">
    <source>
        <dbReference type="WBParaSite" id="SPAL_0000394100.1"/>
    </source>
</evidence>
<keyword evidence="2" id="KW-1185">Reference proteome</keyword>
<protein>
    <submittedName>
        <fullName evidence="3">DUF4806 domain-containing protein</fullName>
    </submittedName>
</protein>